<keyword evidence="2" id="KW-1133">Transmembrane helix</keyword>
<proteinExistence type="predicted"/>
<keyword evidence="2" id="KW-0472">Membrane</keyword>
<dbReference type="Proteomes" id="UP000051952">
    <property type="component" value="Unassembled WGS sequence"/>
</dbReference>
<organism evidence="3 4">
    <name type="scientific">Bodo saltans</name>
    <name type="common">Flagellated protozoan</name>
    <dbReference type="NCBI Taxonomy" id="75058"/>
    <lineage>
        <taxon>Eukaryota</taxon>
        <taxon>Discoba</taxon>
        <taxon>Euglenozoa</taxon>
        <taxon>Kinetoplastea</taxon>
        <taxon>Metakinetoplastina</taxon>
        <taxon>Eubodonida</taxon>
        <taxon>Bodonidae</taxon>
        <taxon>Bodo</taxon>
    </lineage>
</organism>
<evidence type="ECO:0000313" key="4">
    <source>
        <dbReference type="Proteomes" id="UP000051952"/>
    </source>
</evidence>
<gene>
    <name evidence="3" type="ORF">BSAL_77405</name>
</gene>
<accession>A0A0S4IZK8</accession>
<feature type="transmembrane region" description="Helical" evidence="2">
    <location>
        <begin position="21"/>
        <end position="44"/>
    </location>
</feature>
<dbReference type="AlphaFoldDB" id="A0A0S4IZK8"/>
<keyword evidence="2" id="KW-0812">Transmembrane</keyword>
<feature type="region of interest" description="Disordered" evidence="1">
    <location>
        <begin position="153"/>
        <end position="200"/>
    </location>
</feature>
<evidence type="ECO:0000313" key="3">
    <source>
        <dbReference type="EMBL" id="CUG31248.1"/>
    </source>
</evidence>
<protein>
    <submittedName>
        <fullName evidence="3">Membrane-associated protein, putative</fullName>
    </submittedName>
</protein>
<reference evidence="4" key="1">
    <citation type="submission" date="2015-09" db="EMBL/GenBank/DDBJ databases">
        <authorList>
            <consortium name="Pathogen Informatics"/>
        </authorList>
    </citation>
    <scope>NUCLEOTIDE SEQUENCE [LARGE SCALE GENOMIC DNA]</scope>
    <source>
        <strain evidence="4">Lake Konstanz</strain>
    </source>
</reference>
<dbReference type="VEuPathDB" id="TriTrypDB:BSAL_77405"/>
<evidence type="ECO:0000256" key="1">
    <source>
        <dbReference type="SAM" id="MobiDB-lite"/>
    </source>
</evidence>
<sequence length="214" mass="24032">MFSFAETAKQQLLQTPSIPKRFLLFMFMLFPFLQPLITVLSAAAMKIHWVALALCGSDFVMEVVKRWSNGTLHSSARVPRSTREKLEFLWKYTVDAVRWLVVCGLVLSLGFSLFGAVLGLYALYLMLWGRNLSHVGMVVRWVMERLVPTTLPQASGTRNSASRDHSAADAPTQKNKERPRRTTSLKSNSEARCMVMDEGPHFHTAARGSLLGES</sequence>
<name>A0A0S4IZK8_BODSA</name>
<evidence type="ECO:0000256" key="2">
    <source>
        <dbReference type="SAM" id="Phobius"/>
    </source>
</evidence>
<keyword evidence="4" id="KW-1185">Reference proteome</keyword>
<dbReference type="EMBL" id="CYKH01000746">
    <property type="protein sequence ID" value="CUG31248.1"/>
    <property type="molecule type" value="Genomic_DNA"/>
</dbReference>
<feature type="transmembrane region" description="Helical" evidence="2">
    <location>
        <begin position="99"/>
        <end position="127"/>
    </location>
</feature>